<protein>
    <submittedName>
        <fullName evidence="2">Uncharacterized protein</fullName>
    </submittedName>
</protein>
<name>A0A4C2AAR2_EUMVA</name>
<reference evidence="2 3" key="1">
    <citation type="journal article" date="2019" name="Commun. Biol.">
        <title>The bagworm genome reveals a unique fibroin gene that provides high tensile strength.</title>
        <authorList>
            <person name="Kono N."/>
            <person name="Nakamura H."/>
            <person name="Ohtoshi R."/>
            <person name="Tomita M."/>
            <person name="Numata K."/>
            <person name="Arakawa K."/>
        </authorList>
    </citation>
    <scope>NUCLEOTIDE SEQUENCE [LARGE SCALE GENOMIC DNA]</scope>
</reference>
<gene>
    <name evidence="2" type="ORF">EVAR_76122_1</name>
</gene>
<dbReference type="OrthoDB" id="2019384at2759"/>
<organism evidence="2 3">
    <name type="scientific">Eumeta variegata</name>
    <name type="common">Bagworm moth</name>
    <name type="synonym">Eumeta japonica</name>
    <dbReference type="NCBI Taxonomy" id="151549"/>
    <lineage>
        <taxon>Eukaryota</taxon>
        <taxon>Metazoa</taxon>
        <taxon>Ecdysozoa</taxon>
        <taxon>Arthropoda</taxon>
        <taxon>Hexapoda</taxon>
        <taxon>Insecta</taxon>
        <taxon>Pterygota</taxon>
        <taxon>Neoptera</taxon>
        <taxon>Endopterygota</taxon>
        <taxon>Lepidoptera</taxon>
        <taxon>Glossata</taxon>
        <taxon>Ditrysia</taxon>
        <taxon>Tineoidea</taxon>
        <taxon>Psychidae</taxon>
        <taxon>Oiketicinae</taxon>
        <taxon>Eumeta</taxon>
    </lineage>
</organism>
<evidence type="ECO:0000256" key="1">
    <source>
        <dbReference type="SAM" id="MobiDB-lite"/>
    </source>
</evidence>
<sequence length="359" mass="39750">MYFFSWRPPSVTSSRIAEAASLKPPIRFPKRCESITRIKLPAAAAATLRRLHSSEPAWSQARRRLRKCDPDKFHHGRKQRARRNDPASAPPAWAHKSISDSGDPSRSRPLEAATARHTCGCAVAATPGRHELSGKDPRTKSWQKPTGDVQPQPSSPSFDAASVFRSTVASTITIYCAAQQRIDSYILYSKSVGSTGQGKIIQSPSVHGIKLSMKREVAERSPLRLAGHGDSKRRLAKIILDSVSKGPKYMRLRTITRQHFVSFANVLGLLKLTTFLWIQEADLRLFLSMLAFVPPLTIQSAQARFSPSTKKGVLSEYPENGSYIVINDIEAGPGDAFDDISLILYTSDEYFALEIVYLA</sequence>
<accession>A0A4C2AAR2</accession>
<feature type="region of interest" description="Disordered" evidence="1">
    <location>
        <begin position="53"/>
        <end position="158"/>
    </location>
</feature>
<dbReference type="AlphaFoldDB" id="A0A4C2AAR2"/>
<dbReference type="EMBL" id="BGZK01002714">
    <property type="protein sequence ID" value="GBP95977.1"/>
    <property type="molecule type" value="Genomic_DNA"/>
</dbReference>
<dbReference type="Proteomes" id="UP000299102">
    <property type="component" value="Unassembled WGS sequence"/>
</dbReference>
<comment type="caution">
    <text evidence="2">The sequence shown here is derived from an EMBL/GenBank/DDBJ whole genome shotgun (WGS) entry which is preliminary data.</text>
</comment>
<evidence type="ECO:0000313" key="3">
    <source>
        <dbReference type="Proteomes" id="UP000299102"/>
    </source>
</evidence>
<feature type="compositionally biased region" description="Polar residues" evidence="1">
    <location>
        <begin position="140"/>
        <end position="157"/>
    </location>
</feature>
<proteinExistence type="predicted"/>
<evidence type="ECO:0000313" key="2">
    <source>
        <dbReference type="EMBL" id="GBP95977.1"/>
    </source>
</evidence>
<keyword evidence="3" id="KW-1185">Reference proteome</keyword>
<feature type="compositionally biased region" description="Basic and acidic residues" evidence="1">
    <location>
        <begin position="128"/>
        <end position="139"/>
    </location>
</feature>